<keyword evidence="13" id="KW-1185">Reference proteome</keyword>
<evidence type="ECO:0000256" key="9">
    <source>
        <dbReference type="PROSITE-ProRule" id="PRU10141"/>
    </source>
</evidence>
<comment type="catalytic activity">
    <reaction evidence="8">
        <text>L-seryl-[protein] + ATP = O-phospho-L-seryl-[protein] + ADP + H(+)</text>
        <dbReference type="Rhea" id="RHEA:17989"/>
        <dbReference type="Rhea" id="RHEA-COMP:9863"/>
        <dbReference type="Rhea" id="RHEA-COMP:11604"/>
        <dbReference type="ChEBI" id="CHEBI:15378"/>
        <dbReference type="ChEBI" id="CHEBI:29999"/>
        <dbReference type="ChEBI" id="CHEBI:30616"/>
        <dbReference type="ChEBI" id="CHEBI:83421"/>
        <dbReference type="ChEBI" id="CHEBI:456216"/>
        <dbReference type="EC" id="2.7.11.1"/>
    </reaction>
</comment>
<dbReference type="OrthoDB" id="541276at2759"/>
<name>A0A1Y1XUN4_9FUNG</name>
<accession>A0A1Y1XUN4</accession>
<evidence type="ECO:0000259" key="11">
    <source>
        <dbReference type="PROSITE" id="PS50011"/>
    </source>
</evidence>
<dbReference type="PANTHER" id="PTHR43895:SF32">
    <property type="entry name" value="SERINE_THREONINE-PROTEIN KINASE CHK1"/>
    <property type="match status" value="1"/>
</dbReference>
<dbReference type="Gene3D" id="1.10.510.10">
    <property type="entry name" value="Transferase(Phosphotransferase) domain 1"/>
    <property type="match status" value="1"/>
</dbReference>
<dbReference type="PROSITE" id="PS50011">
    <property type="entry name" value="PROTEIN_KINASE_DOM"/>
    <property type="match status" value="1"/>
</dbReference>
<gene>
    <name evidence="12" type="ORF">K493DRAFT_318717</name>
</gene>
<dbReference type="InParanoid" id="A0A1Y1XUN4"/>
<evidence type="ECO:0000313" key="13">
    <source>
        <dbReference type="Proteomes" id="UP000193498"/>
    </source>
</evidence>
<keyword evidence="3" id="KW-0808">Transferase</keyword>
<dbReference type="EC" id="2.7.11.1" evidence="1"/>
<sequence length="418" mass="47707">MNACETRALPANTVFYGDDRSTDDSGLPFEFGTVLEDPNTGNIFTLLDFLGSGSYAVVYRARDEATGSTCALKCLSKLSLSEEMLALQKIEVSMHQAVGRHQNIVQLESFFETSDWLFLVLEYCEGEDLFNWINRNADYQADGQPGYQAEIDRLRTIKLIFDQILDAVLFCHQNSVYHRDLKPENFMVTRNGVVKLTDFGLATAEEYSTDYECGSKPYLSYESRNFYRAPYSSRQADIWSLGIIFLNLLYHQCPWDDPSAGESEVFASFMKDKVSFLRQKFECPREVAEFLATQVFCLESDHGRKGRINLLQWKCWCTDLVKNYVASFFEETWHDGSIDIPAHRSRQEEGALFSAGESSKSSWTEDLDDDEEMDFNEPVHFDDEDYDSAYGSFSMKSGFSHEDDIAAALEDEFGSLQL</sequence>
<dbReference type="SUPFAM" id="SSF56112">
    <property type="entry name" value="Protein kinase-like (PK-like)"/>
    <property type="match status" value="1"/>
</dbReference>
<dbReference type="STRING" id="1314790.A0A1Y1XUN4"/>
<dbReference type="GO" id="GO:0007165">
    <property type="term" value="P:signal transduction"/>
    <property type="evidence" value="ECO:0007669"/>
    <property type="project" value="TreeGrafter"/>
</dbReference>
<comment type="catalytic activity">
    <reaction evidence="7">
        <text>L-threonyl-[protein] + ATP = O-phospho-L-threonyl-[protein] + ADP + H(+)</text>
        <dbReference type="Rhea" id="RHEA:46608"/>
        <dbReference type="Rhea" id="RHEA-COMP:11060"/>
        <dbReference type="Rhea" id="RHEA-COMP:11605"/>
        <dbReference type="ChEBI" id="CHEBI:15378"/>
        <dbReference type="ChEBI" id="CHEBI:30013"/>
        <dbReference type="ChEBI" id="CHEBI:30616"/>
        <dbReference type="ChEBI" id="CHEBI:61977"/>
        <dbReference type="ChEBI" id="CHEBI:456216"/>
        <dbReference type="EC" id="2.7.11.1"/>
    </reaction>
</comment>
<dbReference type="PANTHER" id="PTHR43895">
    <property type="entry name" value="CALCIUM/CALMODULIN-DEPENDENT PROTEIN KINASE KINASE-RELATED"/>
    <property type="match status" value="1"/>
</dbReference>
<comment type="similarity">
    <text evidence="10">Belongs to the protein kinase superfamily.</text>
</comment>
<evidence type="ECO:0000256" key="10">
    <source>
        <dbReference type="RuleBase" id="RU000304"/>
    </source>
</evidence>
<evidence type="ECO:0000256" key="2">
    <source>
        <dbReference type="ARBA" id="ARBA00022527"/>
    </source>
</evidence>
<dbReference type="Proteomes" id="UP000193498">
    <property type="component" value="Unassembled WGS sequence"/>
</dbReference>
<dbReference type="GO" id="GO:0004674">
    <property type="term" value="F:protein serine/threonine kinase activity"/>
    <property type="evidence" value="ECO:0007669"/>
    <property type="project" value="UniProtKB-KW"/>
</dbReference>
<organism evidence="12 13">
    <name type="scientific">Basidiobolus meristosporus CBS 931.73</name>
    <dbReference type="NCBI Taxonomy" id="1314790"/>
    <lineage>
        <taxon>Eukaryota</taxon>
        <taxon>Fungi</taxon>
        <taxon>Fungi incertae sedis</taxon>
        <taxon>Zoopagomycota</taxon>
        <taxon>Entomophthoromycotina</taxon>
        <taxon>Basidiobolomycetes</taxon>
        <taxon>Basidiobolales</taxon>
        <taxon>Basidiobolaceae</taxon>
        <taxon>Basidiobolus</taxon>
    </lineage>
</organism>
<feature type="domain" description="Protein kinase" evidence="11">
    <location>
        <begin position="44"/>
        <end position="329"/>
    </location>
</feature>
<dbReference type="InterPro" id="IPR011009">
    <property type="entry name" value="Kinase-like_dom_sf"/>
</dbReference>
<dbReference type="Pfam" id="PF00069">
    <property type="entry name" value="Pkinase"/>
    <property type="match status" value="1"/>
</dbReference>
<dbReference type="AlphaFoldDB" id="A0A1Y1XUN4"/>
<keyword evidence="4 9" id="KW-0547">Nucleotide-binding</keyword>
<keyword evidence="2 10" id="KW-0723">Serine/threonine-protein kinase</keyword>
<proteinExistence type="inferred from homology"/>
<comment type="caution">
    <text evidence="12">The sequence shown here is derived from an EMBL/GenBank/DDBJ whole genome shotgun (WGS) entry which is preliminary data.</text>
</comment>
<dbReference type="InterPro" id="IPR000719">
    <property type="entry name" value="Prot_kinase_dom"/>
</dbReference>
<evidence type="ECO:0000256" key="1">
    <source>
        <dbReference type="ARBA" id="ARBA00012513"/>
    </source>
</evidence>
<dbReference type="SMART" id="SM00220">
    <property type="entry name" value="S_TKc"/>
    <property type="match status" value="1"/>
</dbReference>
<feature type="binding site" evidence="9">
    <location>
        <position position="73"/>
    </location>
    <ligand>
        <name>ATP</name>
        <dbReference type="ChEBI" id="CHEBI:30616"/>
    </ligand>
</feature>
<evidence type="ECO:0000313" key="12">
    <source>
        <dbReference type="EMBL" id="ORX89395.1"/>
    </source>
</evidence>
<evidence type="ECO:0000256" key="6">
    <source>
        <dbReference type="ARBA" id="ARBA00022840"/>
    </source>
</evidence>
<evidence type="ECO:0000256" key="5">
    <source>
        <dbReference type="ARBA" id="ARBA00022777"/>
    </source>
</evidence>
<dbReference type="InterPro" id="IPR017441">
    <property type="entry name" value="Protein_kinase_ATP_BS"/>
</dbReference>
<keyword evidence="6 9" id="KW-0067">ATP-binding</keyword>
<dbReference type="GO" id="GO:0005524">
    <property type="term" value="F:ATP binding"/>
    <property type="evidence" value="ECO:0007669"/>
    <property type="project" value="UniProtKB-UniRule"/>
</dbReference>
<dbReference type="EMBL" id="MCFE01000448">
    <property type="protein sequence ID" value="ORX89395.1"/>
    <property type="molecule type" value="Genomic_DNA"/>
</dbReference>
<reference evidence="12 13" key="1">
    <citation type="submission" date="2016-07" db="EMBL/GenBank/DDBJ databases">
        <title>Pervasive Adenine N6-methylation of Active Genes in Fungi.</title>
        <authorList>
            <consortium name="DOE Joint Genome Institute"/>
            <person name="Mondo S.J."/>
            <person name="Dannebaum R.O."/>
            <person name="Kuo R.C."/>
            <person name="Labutti K."/>
            <person name="Haridas S."/>
            <person name="Kuo A."/>
            <person name="Salamov A."/>
            <person name="Ahrendt S.R."/>
            <person name="Lipzen A."/>
            <person name="Sullivan W."/>
            <person name="Andreopoulos W.B."/>
            <person name="Clum A."/>
            <person name="Lindquist E."/>
            <person name="Daum C."/>
            <person name="Ramamoorthy G.K."/>
            <person name="Gryganskyi A."/>
            <person name="Culley D."/>
            <person name="Magnuson J.K."/>
            <person name="James T.Y."/>
            <person name="O'Malley M.A."/>
            <person name="Stajich J.E."/>
            <person name="Spatafora J.W."/>
            <person name="Visel A."/>
            <person name="Grigoriev I.V."/>
        </authorList>
    </citation>
    <scope>NUCLEOTIDE SEQUENCE [LARGE SCALE GENOMIC DNA]</scope>
    <source>
        <strain evidence="12 13">CBS 931.73</strain>
    </source>
</reference>
<keyword evidence="5 12" id="KW-0418">Kinase</keyword>
<evidence type="ECO:0000256" key="4">
    <source>
        <dbReference type="ARBA" id="ARBA00022741"/>
    </source>
</evidence>
<evidence type="ECO:0000256" key="3">
    <source>
        <dbReference type="ARBA" id="ARBA00022679"/>
    </source>
</evidence>
<evidence type="ECO:0000256" key="7">
    <source>
        <dbReference type="ARBA" id="ARBA00047899"/>
    </source>
</evidence>
<dbReference type="PROSITE" id="PS00107">
    <property type="entry name" value="PROTEIN_KINASE_ATP"/>
    <property type="match status" value="1"/>
</dbReference>
<dbReference type="InterPro" id="IPR008271">
    <property type="entry name" value="Ser/Thr_kinase_AS"/>
</dbReference>
<protein>
    <recommendedName>
        <fullName evidence="1">non-specific serine/threonine protein kinase</fullName>
        <ecNumber evidence="1">2.7.11.1</ecNumber>
    </recommendedName>
</protein>
<dbReference type="PROSITE" id="PS00108">
    <property type="entry name" value="PROTEIN_KINASE_ST"/>
    <property type="match status" value="1"/>
</dbReference>
<evidence type="ECO:0000256" key="8">
    <source>
        <dbReference type="ARBA" id="ARBA00048679"/>
    </source>
</evidence>